<dbReference type="PANTHER" id="PTHR43384:SF6">
    <property type="entry name" value="SEPTUM SITE-DETERMINING PROTEIN MIND HOMOLOG, CHLOROPLASTIC"/>
    <property type="match status" value="1"/>
</dbReference>
<keyword evidence="2" id="KW-0067">ATP-binding</keyword>
<comment type="caution">
    <text evidence="3">The sequence shown here is derived from an EMBL/GenBank/DDBJ whole genome shotgun (WGS) entry which is preliminary data.</text>
</comment>
<keyword evidence="1" id="KW-0547">Nucleotide-binding</keyword>
<dbReference type="PANTHER" id="PTHR43384">
    <property type="entry name" value="SEPTUM SITE-DETERMINING PROTEIN MIND HOMOLOG, CHLOROPLASTIC-RELATED"/>
    <property type="match status" value="1"/>
</dbReference>
<proteinExistence type="predicted"/>
<dbReference type="InterPro" id="IPR050625">
    <property type="entry name" value="ParA/MinD_ATPase"/>
</dbReference>
<evidence type="ECO:0000256" key="1">
    <source>
        <dbReference type="ARBA" id="ARBA00022741"/>
    </source>
</evidence>
<evidence type="ECO:0000313" key="4">
    <source>
        <dbReference type="Proteomes" id="UP001151002"/>
    </source>
</evidence>
<name>A0ABT4BE56_9ACTN</name>
<dbReference type="Proteomes" id="UP001151002">
    <property type="component" value="Unassembled WGS sequence"/>
</dbReference>
<dbReference type="RefSeq" id="WP_267569341.1">
    <property type="nucleotide sequence ID" value="NZ_JAPNTZ010000021.1"/>
</dbReference>
<reference evidence="3" key="1">
    <citation type="submission" date="2022-11" db="EMBL/GenBank/DDBJ databases">
        <authorList>
            <person name="Somphong A."/>
            <person name="Phongsopitanun W."/>
        </authorList>
    </citation>
    <scope>NUCLEOTIDE SEQUENCE</scope>
    <source>
        <strain evidence="3">Pm04-4</strain>
    </source>
</reference>
<organism evidence="3 4">
    <name type="scientific">Paractinoplanes pyxinae</name>
    <dbReference type="NCBI Taxonomy" id="2997416"/>
    <lineage>
        <taxon>Bacteria</taxon>
        <taxon>Bacillati</taxon>
        <taxon>Actinomycetota</taxon>
        <taxon>Actinomycetes</taxon>
        <taxon>Micromonosporales</taxon>
        <taxon>Micromonosporaceae</taxon>
        <taxon>Paractinoplanes</taxon>
    </lineage>
</organism>
<sequence>MFVFATSDKGGTGRSVTSTNVLYRAALNGEDVCYLDFDFGSPTAGAVFGVSGVERGTTQGRGLHRYLHGKAVELQRIDVWQEARVLGGRPAGAGQLVLIPGDEGGGEFNQPPSDELIQRCADLLSHLNEEFSVILVDLSAGRSLATELALAATGLERMSRIESRWLVFHRWTRQHVLAAEGLVYGVNGLIRQAEARGHDPVIFRRRIRFVRTATTEPSSERERLGGLSAAQVAWLQQRNKELDLLASNRQVGRVVRLGTIPLDPVLQWQEQLISNEDVGRGVANEATLEAFDDLAERITDKSTWEQP</sequence>
<evidence type="ECO:0000313" key="3">
    <source>
        <dbReference type="EMBL" id="MCY1144752.1"/>
    </source>
</evidence>
<protein>
    <submittedName>
        <fullName evidence="3">SCO2523 family variant P-loop protein</fullName>
    </submittedName>
</protein>
<dbReference type="SUPFAM" id="SSF52540">
    <property type="entry name" value="P-loop containing nucleoside triphosphate hydrolases"/>
    <property type="match status" value="1"/>
</dbReference>
<evidence type="ECO:0000256" key="2">
    <source>
        <dbReference type="ARBA" id="ARBA00022840"/>
    </source>
</evidence>
<dbReference type="InterPro" id="IPR027417">
    <property type="entry name" value="P-loop_NTPase"/>
</dbReference>
<keyword evidence="4" id="KW-1185">Reference proteome</keyword>
<dbReference type="EMBL" id="JAPNTZ010000021">
    <property type="protein sequence ID" value="MCY1144752.1"/>
    <property type="molecule type" value="Genomic_DNA"/>
</dbReference>
<dbReference type="Gene3D" id="3.40.50.300">
    <property type="entry name" value="P-loop containing nucleotide triphosphate hydrolases"/>
    <property type="match status" value="1"/>
</dbReference>
<gene>
    <name evidence="3" type="ORF">OWR29_42705</name>
</gene>
<accession>A0ABT4BE56</accession>
<dbReference type="NCBIfam" id="NF040564">
    <property type="entry name" value="SCO2523_fam"/>
    <property type="match status" value="1"/>
</dbReference>